<dbReference type="NCBIfam" id="NF037997">
    <property type="entry name" value="Na_Pi_symport"/>
    <property type="match status" value="2"/>
</dbReference>
<dbReference type="InterPro" id="IPR003841">
    <property type="entry name" value="Na/Pi_transpt"/>
</dbReference>
<dbReference type="AlphaFoldDB" id="A0A813QTW3"/>
<proteinExistence type="inferred from homology"/>
<reference evidence="8" key="1">
    <citation type="submission" date="2021-02" db="EMBL/GenBank/DDBJ databases">
        <authorList>
            <person name="Nowell W R."/>
        </authorList>
    </citation>
    <scope>NUCLEOTIDE SEQUENCE</scope>
    <source>
        <strain evidence="8">Ploen Becks lab</strain>
    </source>
</reference>
<dbReference type="GO" id="GO:0044341">
    <property type="term" value="P:sodium-dependent phosphate transport"/>
    <property type="evidence" value="ECO:0007669"/>
    <property type="project" value="InterPro"/>
</dbReference>
<name>A0A813QTW3_9BILA</name>
<dbReference type="Pfam" id="PF02690">
    <property type="entry name" value="Na_Pi_cotrans"/>
    <property type="match status" value="2"/>
</dbReference>
<dbReference type="EMBL" id="CAJNOC010000520">
    <property type="protein sequence ID" value="CAF0771647.1"/>
    <property type="molecule type" value="Genomic_DNA"/>
</dbReference>
<evidence type="ECO:0000256" key="4">
    <source>
        <dbReference type="ARBA" id="ARBA00022692"/>
    </source>
</evidence>
<evidence type="ECO:0000256" key="6">
    <source>
        <dbReference type="ARBA" id="ARBA00023136"/>
    </source>
</evidence>
<feature type="transmembrane region" description="Helical" evidence="7">
    <location>
        <begin position="349"/>
        <end position="368"/>
    </location>
</feature>
<dbReference type="PANTHER" id="PTHR10010">
    <property type="entry name" value="SOLUTE CARRIER FAMILY 34 SODIUM PHOSPHATE , MEMBER 2-RELATED"/>
    <property type="match status" value="1"/>
</dbReference>
<accession>A0A813QTW3</accession>
<dbReference type="PANTHER" id="PTHR10010:SF46">
    <property type="entry name" value="SODIUM-DEPENDENT PHOSPHATE TRANSPORT PROTEIN 2B"/>
    <property type="match status" value="1"/>
</dbReference>
<evidence type="ECO:0000256" key="7">
    <source>
        <dbReference type="SAM" id="Phobius"/>
    </source>
</evidence>
<evidence type="ECO:0000256" key="5">
    <source>
        <dbReference type="ARBA" id="ARBA00022989"/>
    </source>
</evidence>
<feature type="transmembrane region" description="Helical" evidence="7">
    <location>
        <begin position="29"/>
        <end position="49"/>
    </location>
</feature>
<keyword evidence="4 7" id="KW-0812">Transmembrane</keyword>
<evidence type="ECO:0000256" key="2">
    <source>
        <dbReference type="ARBA" id="ARBA00005808"/>
    </source>
</evidence>
<evidence type="ECO:0000256" key="1">
    <source>
        <dbReference type="ARBA" id="ARBA00004424"/>
    </source>
</evidence>
<feature type="transmembrane region" description="Helical" evidence="7">
    <location>
        <begin position="70"/>
        <end position="91"/>
    </location>
</feature>
<dbReference type="GO" id="GO:0016324">
    <property type="term" value="C:apical plasma membrane"/>
    <property type="evidence" value="ECO:0007669"/>
    <property type="project" value="UniProtKB-SubCell"/>
</dbReference>
<sequence length="516" mass="57326">MNTTESKADLIDPEKTNKSSKFYSILDKVFRIAGVIFCLYFFVVSLNLMSTSFPLIAGRYASEAFRSSVVLTNPLAGLMIGILSTVIVQSSSTSTSIVVSLVASEIVPVKYAIPIIMGSNIGTSITSTLVALSQANDKERFRLSFSGATIHDMFNLLSVAVMIPLEIVFHYLEITSGILVELFIKNSPHTEEPKLLNTITKPLTDSIIQIDKSILDLIASNKSYENATLIKRICKRFYIQRNLLARMANRHSLFNGPVAKVIQKIVNSDLPGIFKHMTGLVAITLGCILTIIVQSSSVFTSTLTPLVGMGLVTIERVFPLTLGSNIGTTITGILASVSGPSKTLKYSMQIALCHTIFNITGILIWYPLPFLRRVPIKLARMLGDTTAEYKWFAIAYLIGFFFIIPLLTFGLSLMGMVVFGIVSFILIVTVLSIITLKLLQEKRPDILPLKLRTFDFLPLALRSLEPLDSFIKKNLCFLKCCHKLKIHETIHVKNTQEQQHHTVTFTNNALDDKEYF</sequence>
<feature type="transmembrane region" description="Helical" evidence="7">
    <location>
        <begin position="417"/>
        <end position="439"/>
    </location>
</feature>
<feature type="transmembrane region" description="Helical" evidence="7">
    <location>
        <begin position="389"/>
        <end position="411"/>
    </location>
</feature>
<gene>
    <name evidence="8" type="ORF">OXX778_LOCUS4985</name>
</gene>
<protein>
    <submittedName>
        <fullName evidence="8">Uncharacterized protein</fullName>
    </submittedName>
</protein>
<organism evidence="8 9">
    <name type="scientific">Brachionus calyciflorus</name>
    <dbReference type="NCBI Taxonomy" id="104777"/>
    <lineage>
        <taxon>Eukaryota</taxon>
        <taxon>Metazoa</taxon>
        <taxon>Spiralia</taxon>
        <taxon>Gnathifera</taxon>
        <taxon>Rotifera</taxon>
        <taxon>Eurotatoria</taxon>
        <taxon>Monogononta</taxon>
        <taxon>Pseudotrocha</taxon>
        <taxon>Ploima</taxon>
        <taxon>Brachionidae</taxon>
        <taxon>Brachionus</taxon>
    </lineage>
</organism>
<keyword evidence="3" id="KW-1003">Cell membrane</keyword>
<evidence type="ECO:0000256" key="3">
    <source>
        <dbReference type="ARBA" id="ARBA00022475"/>
    </source>
</evidence>
<feature type="transmembrane region" description="Helical" evidence="7">
    <location>
        <begin position="280"/>
        <end position="305"/>
    </location>
</feature>
<dbReference type="GO" id="GO:0005436">
    <property type="term" value="F:sodium:phosphate symporter activity"/>
    <property type="evidence" value="ECO:0007669"/>
    <property type="project" value="InterPro"/>
</dbReference>
<dbReference type="Proteomes" id="UP000663879">
    <property type="component" value="Unassembled WGS sequence"/>
</dbReference>
<evidence type="ECO:0000313" key="8">
    <source>
        <dbReference type="EMBL" id="CAF0771647.1"/>
    </source>
</evidence>
<comment type="subcellular location">
    <subcellularLocation>
        <location evidence="1">Apical cell membrane</location>
        <topology evidence="1">Multi-pass membrane protein</topology>
    </subcellularLocation>
</comment>
<evidence type="ECO:0000313" key="9">
    <source>
        <dbReference type="Proteomes" id="UP000663879"/>
    </source>
</evidence>
<keyword evidence="9" id="KW-1185">Reference proteome</keyword>
<comment type="similarity">
    <text evidence="2">Belongs to the SLC34A transporter family.</text>
</comment>
<feature type="transmembrane region" description="Helical" evidence="7">
    <location>
        <begin position="111"/>
        <end position="132"/>
    </location>
</feature>
<dbReference type="OrthoDB" id="76259at2759"/>
<keyword evidence="5 7" id="KW-1133">Transmembrane helix</keyword>
<keyword evidence="6 7" id="KW-0472">Membrane</keyword>
<comment type="caution">
    <text evidence="8">The sequence shown here is derived from an EMBL/GenBank/DDBJ whole genome shotgun (WGS) entry which is preliminary data.</text>
</comment>